<protein>
    <submittedName>
        <fullName evidence="4">ABC transporter substrate-binding protein</fullName>
    </submittedName>
</protein>
<comment type="similarity">
    <text evidence="1">Belongs to the bacterial solute-binding protein 1 family.</text>
</comment>
<keyword evidence="5" id="KW-1185">Reference proteome</keyword>
<dbReference type="EMBL" id="JBHUGD010000003">
    <property type="protein sequence ID" value="MFD1946112.1"/>
    <property type="molecule type" value="Genomic_DNA"/>
</dbReference>
<comment type="caution">
    <text evidence="4">The sequence shown here is derived from an EMBL/GenBank/DDBJ whole genome shotgun (WGS) entry which is preliminary data.</text>
</comment>
<dbReference type="PROSITE" id="PS51257">
    <property type="entry name" value="PROKAR_LIPOPROTEIN"/>
    <property type="match status" value="1"/>
</dbReference>
<feature type="chain" id="PRO_5045064613" evidence="3">
    <location>
        <begin position="28"/>
        <end position="420"/>
    </location>
</feature>
<evidence type="ECO:0000313" key="4">
    <source>
        <dbReference type="EMBL" id="MFD1946112.1"/>
    </source>
</evidence>
<feature type="non-terminal residue" evidence="4">
    <location>
        <position position="420"/>
    </location>
</feature>
<dbReference type="Pfam" id="PF01547">
    <property type="entry name" value="SBP_bac_1"/>
    <property type="match status" value="1"/>
</dbReference>
<keyword evidence="2" id="KW-0813">Transport</keyword>
<evidence type="ECO:0000256" key="2">
    <source>
        <dbReference type="ARBA" id="ARBA00022448"/>
    </source>
</evidence>
<evidence type="ECO:0000256" key="1">
    <source>
        <dbReference type="ARBA" id="ARBA00008520"/>
    </source>
</evidence>
<dbReference type="PANTHER" id="PTHR43649:SF29">
    <property type="entry name" value="OSMOPROTECTIVE COMPOUNDS-BINDING PROTEIN GGTB"/>
    <property type="match status" value="1"/>
</dbReference>
<feature type="signal peptide" evidence="3">
    <location>
        <begin position="1"/>
        <end position="27"/>
    </location>
</feature>
<dbReference type="Proteomes" id="UP001597351">
    <property type="component" value="Unassembled WGS sequence"/>
</dbReference>
<dbReference type="SUPFAM" id="SSF53850">
    <property type="entry name" value="Periplasmic binding protein-like II"/>
    <property type="match status" value="1"/>
</dbReference>
<accession>A0ABW4THK1</accession>
<dbReference type="RefSeq" id="WP_379189247.1">
    <property type="nucleotide sequence ID" value="NZ_JBHUGD010000003.1"/>
</dbReference>
<evidence type="ECO:0000313" key="5">
    <source>
        <dbReference type="Proteomes" id="UP001597351"/>
    </source>
</evidence>
<sequence length="420" mass="44797">MRTRSMRRVAAFGMAAAVATTMTGCLAGGGDEEAGGDNEVLVWVSVDPPVVEGLQSALDAKAPDGVSIKVQRVDDINSLIMQRIQAGDVPDIALIPQPGVVKDVVARTDTVALDDVLDMDALQETMTPGTLEAGTVDGELRGLLVSMNIKSLVFYNKKAWDKAGYQAPESIDELNQLTEQIKSDGGTPWCMGIESEAATGWPATDWFEDLVMRYGGADVYNQWVAHEVPFDSDVVRQAAGEFEELMFTDGNVLGGRQSIPSTNFGTAGNPMFKAEPECWLYKQGSFITGFFQESGGVKDLDAEVGVFGFPPAEAGGDNPVLGGGDLAVMLSDDDNTAAVMNLLADPTIGEEAAPNSSFISPHTTFDASLYPNDLTRDIANVGYDSTAFLFDGSDQMPGEVGAGSFWKEMTAWIADQQDLD</sequence>
<gene>
    <name evidence="4" type="ORF">ACFSDE_04870</name>
</gene>
<evidence type="ECO:0000256" key="3">
    <source>
        <dbReference type="SAM" id="SignalP"/>
    </source>
</evidence>
<name>A0ABW4THK1_9ACTN</name>
<dbReference type="PANTHER" id="PTHR43649">
    <property type="entry name" value="ARABINOSE-BINDING PROTEIN-RELATED"/>
    <property type="match status" value="1"/>
</dbReference>
<dbReference type="InterPro" id="IPR006059">
    <property type="entry name" value="SBP"/>
</dbReference>
<proteinExistence type="inferred from homology"/>
<keyword evidence="3" id="KW-0732">Signal</keyword>
<organism evidence="4 5">
    <name type="scientific">Nocardioides aestuarii</name>
    <dbReference type="NCBI Taxonomy" id="252231"/>
    <lineage>
        <taxon>Bacteria</taxon>
        <taxon>Bacillati</taxon>
        <taxon>Actinomycetota</taxon>
        <taxon>Actinomycetes</taxon>
        <taxon>Propionibacteriales</taxon>
        <taxon>Nocardioidaceae</taxon>
        <taxon>Nocardioides</taxon>
    </lineage>
</organism>
<reference evidence="5" key="1">
    <citation type="journal article" date="2019" name="Int. J. Syst. Evol. Microbiol.">
        <title>The Global Catalogue of Microorganisms (GCM) 10K type strain sequencing project: providing services to taxonomists for standard genome sequencing and annotation.</title>
        <authorList>
            <consortium name="The Broad Institute Genomics Platform"/>
            <consortium name="The Broad Institute Genome Sequencing Center for Infectious Disease"/>
            <person name="Wu L."/>
            <person name="Ma J."/>
        </authorList>
    </citation>
    <scope>NUCLEOTIDE SEQUENCE [LARGE SCALE GENOMIC DNA]</scope>
    <source>
        <strain evidence="5">CGMCC 1.12477</strain>
    </source>
</reference>
<dbReference type="InterPro" id="IPR050490">
    <property type="entry name" value="Bact_solute-bd_prot1"/>
</dbReference>
<dbReference type="Gene3D" id="3.40.190.10">
    <property type="entry name" value="Periplasmic binding protein-like II"/>
    <property type="match status" value="2"/>
</dbReference>